<keyword evidence="3" id="KW-1003">Cell membrane</keyword>
<sequence length="787" mass="85103">MSALNRKLLRDLRAMAGQATAIALVLAAGMTMWVMYLSNFQSLERSQRAYYERQRFADVFANLKRAPEPVAARIAAIPGVARTETRVVADVVLDVPGLDEPASGRLVSVPADRRPALNDLYLRSGRWIAPGRPDEVLASAAFVDANGFRVGDRVGAIINGRWRDLEIVGVAMSPEYVYSIRPGEIIPDDRRFGVFWMERRALAAAFDMEGGFNDVALKLAPGTQVDEVIARLDDLLERHGGLGALPRELQPSHWILESELQQLRSMGVAVPAMFLLVAGFVLNVALNRALTLQRPQLAALKALGYRNDELAWHYMKWALAIAAAGALLGVAAGAWLGAQMTDLYAQYFSFPETAYHVSPAVALGALAASLATAAAGAWSAVRRAVRIPPAEAMRPEPPARYRRSLIERPGIRERLGTAMRMILRNLERQPLRALASIVGTAFAGGILLFGFAMVASVDRLIVQQFAVAERQDVTVNFVEPASAAAGHALARLPGVLTVEPQRTVPARLRAGHRHRDLAVTGVGSDARLRRIVGADGRALPVPPEGVVLSSMLAEILGVGPGDEVMLEVLQGSRPHRRVQVSGLVDDALGLSVYMEIDALRSLMREGATLTGAALKTDPAHEEALSRALKALPVVAGVAIKRTVIENFRRTMSENIGLMITINVVFAGIIAFGVIYNAARVSLSERSRELASLRVLGFTRAEISLILLGELVILTALSLPLGAVLGYLMSQAMVKQIESEVYRFQLTIDPSTLAWAALVVIAAAAVSGLVVRRRLDRLDLVGVLKTRE</sequence>
<dbReference type="Pfam" id="PF02687">
    <property type="entry name" value="FtsX"/>
    <property type="match status" value="2"/>
</dbReference>
<feature type="domain" description="MacB-like periplasmic core" evidence="9">
    <location>
        <begin position="434"/>
        <end position="630"/>
    </location>
</feature>
<protein>
    <submittedName>
        <fullName evidence="10">ABC transporter permease</fullName>
    </submittedName>
</protein>
<feature type="transmembrane region" description="Helical" evidence="7">
    <location>
        <begin position="702"/>
        <end position="728"/>
    </location>
</feature>
<reference evidence="10 11" key="1">
    <citation type="submission" date="2020-07" db="EMBL/GenBank/DDBJ databases">
        <title>Luteimonas sp. SJ-92.</title>
        <authorList>
            <person name="Huang X.-X."/>
            <person name="Xu L."/>
            <person name="Sun J.-Q."/>
        </authorList>
    </citation>
    <scope>NUCLEOTIDE SEQUENCE [LARGE SCALE GENOMIC DNA]</scope>
    <source>
        <strain evidence="10 11">SJ-92</strain>
    </source>
</reference>
<keyword evidence="11" id="KW-1185">Reference proteome</keyword>
<proteinExistence type="inferred from homology"/>
<accession>A0A853JFW4</accession>
<feature type="transmembrane region" description="Helical" evidence="7">
    <location>
        <begin position="357"/>
        <end position="378"/>
    </location>
</feature>
<name>A0A853JFW4_9GAMM</name>
<evidence type="ECO:0000256" key="4">
    <source>
        <dbReference type="ARBA" id="ARBA00022692"/>
    </source>
</evidence>
<evidence type="ECO:0000256" key="2">
    <source>
        <dbReference type="ARBA" id="ARBA00005236"/>
    </source>
</evidence>
<feature type="transmembrane region" description="Helical" evidence="7">
    <location>
        <begin position="431"/>
        <end position="455"/>
    </location>
</feature>
<comment type="caution">
    <text evidence="10">The sequence shown here is derived from an EMBL/GenBank/DDBJ whole genome shotgun (WGS) entry which is preliminary data.</text>
</comment>
<feature type="transmembrane region" description="Helical" evidence="7">
    <location>
        <begin position="317"/>
        <end position="337"/>
    </location>
</feature>
<dbReference type="Pfam" id="PF12704">
    <property type="entry name" value="MacB_PCD"/>
    <property type="match status" value="1"/>
</dbReference>
<evidence type="ECO:0000259" key="8">
    <source>
        <dbReference type="Pfam" id="PF02687"/>
    </source>
</evidence>
<dbReference type="InterPro" id="IPR025857">
    <property type="entry name" value="MacB_PCD"/>
</dbReference>
<dbReference type="AlphaFoldDB" id="A0A853JFW4"/>
<gene>
    <name evidence="10" type="ORF">H0E84_13280</name>
</gene>
<evidence type="ECO:0000313" key="11">
    <source>
        <dbReference type="Proteomes" id="UP000578091"/>
    </source>
</evidence>
<feature type="transmembrane region" description="Helical" evidence="7">
    <location>
        <begin position="655"/>
        <end position="678"/>
    </location>
</feature>
<organism evidence="10 11">
    <name type="scientific">Luteimonas salinisoli</name>
    <dbReference type="NCBI Taxonomy" id="2752307"/>
    <lineage>
        <taxon>Bacteria</taxon>
        <taxon>Pseudomonadati</taxon>
        <taxon>Pseudomonadota</taxon>
        <taxon>Gammaproteobacteria</taxon>
        <taxon>Lysobacterales</taxon>
        <taxon>Lysobacteraceae</taxon>
        <taxon>Luteimonas</taxon>
    </lineage>
</organism>
<evidence type="ECO:0000256" key="6">
    <source>
        <dbReference type="ARBA" id="ARBA00023136"/>
    </source>
</evidence>
<feature type="transmembrane region" description="Helical" evidence="7">
    <location>
        <begin position="266"/>
        <end position="286"/>
    </location>
</feature>
<evidence type="ECO:0000256" key="1">
    <source>
        <dbReference type="ARBA" id="ARBA00004651"/>
    </source>
</evidence>
<dbReference type="PANTHER" id="PTHR30489">
    <property type="entry name" value="LIPOPROTEIN-RELEASING SYSTEM TRANSMEMBRANE PROTEIN LOLE"/>
    <property type="match status" value="1"/>
</dbReference>
<keyword evidence="5 7" id="KW-1133">Transmembrane helix</keyword>
<keyword evidence="6 7" id="KW-0472">Membrane</keyword>
<evidence type="ECO:0000256" key="7">
    <source>
        <dbReference type="SAM" id="Phobius"/>
    </source>
</evidence>
<dbReference type="EMBL" id="JACCKA010000074">
    <property type="protein sequence ID" value="NZA27358.1"/>
    <property type="molecule type" value="Genomic_DNA"/>
</dbReference>
<dbReference type="GO" id="GO:0098797">
    <property type="term" value="C:plasma membrane protein complex"/>
    <property type="evidence" value="ECO:0007669"/>
    <property type="project" value="TreeGrafter"/>
</dbReference>
<feature type="transmembrane region" description="Helical" evidence="7">
    <location>
        <begin position="751"/>
        <end position="770"/>
    </location>
</feature>
<dbReference type="InterPro" id="IPR003838">
    <property type="entry name" value="ABC3_permease_C"/>
</dbReference>
<feature type="transmembrane region" description="Helical" evidence="7">
    <location>
        <begin position="12"/>
        <end position="36"/>
    </location>
</feature>
<feature type="domain" description="ABC3 transporter permease C-terminal" evidence="8">
    <location>
        <begin position="269"/>
        <end position="389"/>
    </location>
</feature>
<evidence type="ECO:0000256" key="3">
    <source>
        <dbReference type="ARBA" id="ARBA00022475"/>
    </source>
</evidence>
<evidence type="ECO:0000256" key="5">
    <source>
        <dbReference type="ARBA" id="ARBA00022989"/>
    </source>
</evidence>
<dbReference type="Proteomes" id="UP000578091">
    <property type="component" value="Unassembled WGS sequence"/>
</dbReference>
<dbReference type="GO" id="GO:0044874">
    <property type="term" value="P:lipoprotein localization to outer membrane"/>
    <property type="evidence" value="ECO:0007669"/>
    <property type="project" value="TreeGrafter"/>
</dbReference>
<feature type="domain" description="ABC3 transporter permease C-terminal" evidence="8">
    <location>
        <begin position="663"/>
        <end position="774"/>
    </location>
</feature>
<evidence type="ECO:0000313" key="10">
    <source>
        <dbReference type="EMBL" id="NZA27358.1"/>
    </source>
</evidence>
<evidence type="ECO:0000259" key="9">
    <source>
        <dbReference type="Pfam" id="PF12704"/>
    </source>
</evidence>
<keyword evidence="4 7" id="KW-0812">Transmembrane</keyword>
<dbReference type="InterPro" id="IPR051447">
    <property type="entry name" value="Lipoprotein-release_system"/>
</dbReference>
<comment type="similarity">
    <text evidence="2">Belongs to the ABC-4 integral membrane protein family. LolC/E subfamily.</text>
</comment>
<comment type="subcellular location">
    <subcellularLocation>
        <location evidence="1">Cell membrane</location>
        <topology evidence="1">Multi-pass membrane protein</topology>
    </subcellularLocation>
</comment>
<dbReference type="PANTHER" id="PTHR30489:SF0">
    <property type="entry name" value="LIPOPROTEIN-RELEASING SYSTEM TRANSMEMBRANE PROTEIN LOLE"/>
    <property type="match status" value="1"/>
</dbReference>